<dbReference type="Gene3D" id="1.20.1250.20">
    <property type="entry name" value="MFS general substrate transporter like domains"/>
    <property type="match status" value="1"/>
</dbReference>
<keyword evidence="2" id="KW-1185">Reference proteome</keyword>
<dbReference type="OrthoDB" id="433512at2759"/>
<sequence length="53" mass="5809">MASKCSNLANIEGDNRTPYHLTYTEVQLLGIAGVGFFLDAYDLFVINPVATML</sequence>
<comment type="caution">
    <text evidence="1">The sequence shown here is derived from an EMBL/GenBank/DDBJ whole genome shotgun (WGS) entry which is preliminary data.</text>
</comment>
<dbReference type="EMBL" id="JACAZH010000010">
    <property type="protein sequence ID" value="KAF7357136.1"/>
    <property type="molecule type" value="Genomic_DNA"/>
</dbReference>
<dbReference type="Proteomes" id="UP000623467">
    <property type="component" value="Unassembled WGS sequence"/>
</dbReference>
<reference evidence="1" key="1">
    <citation type="submission" date="2020-05" db="EMBL/GenBank/DDBJ databases">
        <title>Mycena genomes resolve the evolution of fungal bioluminescence.</title>
        <authorList>
            <person name="Tsai I.J."/>
        </authorList>
    </citation>
    <scope>NUCLEOTIDE SEQUENCE</scope>
    <source>
        <strain evidence="1">160909Yilan</strain>
    </source>
</reference>
<organism evidence="1 2">
    <name type="scientific">Mycena sanguinolenta</name>
    <dbReference type="NCBI Taxonomy" id="230812"/>
    <lineage>
        <taxon>Eukaryota</taxon>
        <taxon>Fungi</taxon>
        <taxon>Dikarya</taxon>
        <taxon>Basidiomycota</taxon>
        <taxon>Agaricomycotina</taxon>
        <taxon>Agaricomycetes</taxon>
        <taxon>Agaricomycetidae</taxon>
        <taxon>Agaricales</taxon>
        <taxon>Marasmiineae</taxon>
        <taxon>Mycenaceae</taxon>
        <taxon>Mycena</taxon>
    </lineage>
</organism>
<protein>
    <submittedName>
        <fullName evidence="1">Inorganic phosphate transporter</fullName>
    </submittedName>
</protein>
<evidence type="ECO:0000313" key="2">
    <source>
        <dbReference type="Proteomes" id="UP000623467"/>
    </source>
</evidence>
<name>A0A8H6YEB4_9AGAR</name>
<evidence type="ECO:0000313" key="1">
    <source>
        <dbReference type="EMBL" id="KAF7357136.1"/>
    </source>
</evidence>
<accession>A0A8H6YEB4</accession>
<proteinExistence type="predicted"/>
<dbReference type="AlphaFoldDB" id="A0A8H6YEB4"/>
<dbReference type="InterPro" id="IPR036259">
    <property type="entry name" value="MFS_trans_sf"/>
</dbReference>
<gene>
    <name evidence="1" type="ORF">MSAN_01308100</name>
</gene>